<organism evidence="3">
    <name type="scientific">Cyprideis torosa</name>
    <dbReference type="NCBI Taxonomy" id="163714"/>
    <lineage>
        <taxon>Eukaryota</taxon>
        <taxon>Metazoa</taxon>
        <taxon>Ecdysozoa</taxon>
        <taxon>Arthropoda</taxon>
        <taxon>Crustacea</taxon>
        <taxon>Oligostraca</taxon>
        <taxon>Ostracoda</taxon>
        <taxon>Podocopa</taxon>
        <taxon>Podocopida</taxon>
        <taxon>Cytherocopina</taxon>
        <taxon>Cytheroidea</taxon>
        <taxon>Cytherideidae</taxon>
        <taxon>Cyprideis</taxon>
    </lineage>
</organism>
<feature type="region of interest" description="Disordered" evidence="1">
    <location>
        <begin position="253"/>
        <end position="290"/>
    </location>
</feature>
<dbReference type="PANTHER" id="PTHR45710">
    <property type="entry name" value="C-TYPE LECTIN DOMAIN-CONTAINING PROTEIN 180"/>
    <property type="match status" value="1"/>
</dbReference>
<keyword evidence="2" id="KW-0732">Signal</keyword>
<dbReference type="PANTHER" id="PTHR45710:SF36">
    <property type="entry name" value="C-TYPE LECTIN DOMAIN-CONTAINING PROTEIN"/>
    <property type="match status" value="1"/>
</dbReference>
<dbReference type="CDD" id="cd00037">
    <property type="entry name" value="CLECT"/>
    <property type="match status" value="1"/>
</dbReference>
<evidence type="ECO:0000256" key="2">
    <source>
        <dbReference type="SAM" id="SignalP"/>
    </source>
</evidence>
<gene>
    <name evidence="3" type="ORF">CTOB1V02_LOCUS6077</name>
</gene>
<dbReference type="EMBL" id="OB661423">
    <property type="protein sequence ID" value="CAD7228188.1"/>
    <property type="molecule type" value="Genomic_DNA"/>
</dbReference>
<accession>A0A7R8WFG6</accession>
<proteinExistence type="predicted"/>
<dbReference type="InterPro" id="IPR050828">
    <property type="entry name" value="C-type_lectin/matrix_domain"/>
</dbReference>
<feature type="compositionally biased region" description="Basic and acidic residues" evidence="1">
    <location>
        <begin position="275"/>
        <end position="290"/>
    </location>
</feature>
<name>A0A7R8WFG6_9CRUS</name>
<dbReference type="SUPFAM" id="SSF56436">
    <property type="entry name" value="C-type lectin-like"/>
    <property type="match status" value="1"/>
</dbReference>
<evidence type="ECO:0000256" key="1">
    <source>
        <dbReference type="SAM" id="MobiDB-lite"/>
    </source>
</evidence>
<protein>
    <submittedName>
        <fullName evidence="3">Uncharacterized protein</fullName>
    </submittedName>
</protein>
<feature type="chain" id="PRO_5043747588" evidence="2">
    <location>
        <begin position="20"/>
        <end position="290"/>
    </location>
</feature>
<dbReference type="InterPro" id="IPR001304">
    <property type="entry name" value="C-type_lectin-like"/>
</dbReference>
<dbReference type="InterPro" id="IPR016187">
    <property type="entry name" value="CTDL_fold"/>
</dbReference>
<dbReference type="InterPro" id="IPR016186">
    <property type="entry name" value="C-type_lectin-like/link_sf"/>
</dbReference>
<reference evidence="3" key="1">
    <citation type="submission" date="2020-11" db="EMBL/GenBank/DDBJ databases">
        <authorList>
            <person name="Tran Van P."/>
        </authorList>
    </citation>
    <scope>NUCLEOTIDE SEQUENCE</scope>
</reference>
<dbReference type="Gene3D" id="3.10.100.10">
    <property type="entry name" value="Mannose-Binding Protein A, subunit A"/>
    <property type="match status" value="1"/>
</dbReference>
<dbReference type="OrthoDB" id="6051775at2759"/>
<dbReference type="PROSITE" id="PS50041">
    <property type="entry name" value="C_TYPE_LECTIN_2"/>
    <property type="match status" value="1"/>
</dbReference>
<dbReference type="Pfam" id="PF00059">
    <property type="entry name" value="Lectin_C"/>
    <property type="match status" value="1"/>
</dbReference>
<sequence>MEIFCISVLLFGLITTTLQSPEVEAPEEAKATNPTQPANCPPWFFPLGDSCYSAGWHKLNWTDSQNYCGALAPGGRLVEFETAEEFNLIKNHLLENPLPTCHAFWIGAEEIQDTSEFQWASTASPLAFYDWYSTQPDSNWANDSIFISCTTDWQWFDGPKWYDEVFQLCELPLTKAAYDHKGRLSGGLSARQNNLETIIAGRASFKQPTTGANIFVPLGSTSIIMLSWSNAQDSKCSDFKFLRPSKGLVSEPRMDRRRLPCKRSSSRVANAENADGGKELKGKEIHWQPY</sequence>
<dbReference type="AlphaFoldDB" id="A0A7R8WFG6"/>
<feature type="signal peptide" evidence="2">
    <location>
        <begin position="1"/>
        <end position="19"/>
    </location>
</feature>
<evidence type="ECO:0000313" key="3">
    <source>
        <dbReference type="EMBL" id="CAD7228188.1"/>
    </source>
</evidence>
<dbReference type="SMART" id="SM00034">
    <property type="entry name" value="CLECT"/>
    <property type="match status" value="1"/>
</dbReference>